<reference evidence="1" key="1">
    <citation type="submission" date="2021-06" db="EMBL/GenBank/DDBJ databases">
        <authorList>
            <person name="Kallberg Y."/>
            <person name="Tangrot J."/>
            <person name="Rosling A."/>
        </authorList>
    </citation>
    <scope>NUCLEOTIDE SEQUENCE</scope>
    <source>
        <strain evidence="1">AU212A</strain>
    </source>
</reference>
<feature type="non-terminal residue" evidence="1">
    <location>
        <position position="1"/>
    </location>
</feature>
<proteinExistence type="predicted"/>
<evidence type="ECO:0000313" key="2">
    <source>
        <dbReference type="Proteomes" id="UP000789860"/>
    </source>
</evidence>
<dbReference type="Proteomes" id="UP000789860">
    <property type="component" value="Unassembled WGS sequence"/>
</dbReference>
<name>A0ACA9M039_9GLOM</name>
<organism evidence="1 2">
    <name type="scientific">Scutellospora calospora</name>
    <dbReference type="NCBI Taxonomy" id="85575"/>
    <lineage>
        <taxon>Eukaryota</taxon>
        <taxon>Fungi</taxon>
        <taxon>Fungi incertae sedis</taxon>
        <taxon>Mucoromycota</taxon>
        <taxon>Glomeromycotina</taxon>
        <taxon>Glomeromycetes</taxon>
        <taxon>Diversisporales</taxon>
        <taxon>Gigasporaceae</taxon>
        <taxon>Scutellospora</taxon>
    </lineage>
</organism>
<comment type="caution">
    <text evidence="1">The sequence shown here is derived from an EMBL/GenBank/DDBJ whole genome shotgun (WGS) entry which is preliminary data.</text>
</comment>
<evidence type="ECO:0000313" key="1">
    <source>
        <dbReference type="EMBL" id="CAG8562013.1"/>
    </source>
</evidence>
<sequence>RTTLRIKNLTEKKEERVIVSVNKRDIHDFYKILPGKLKDSSTSNLDTSSNSNTLDSDSSNSSISSSEIEITHAHKTRAVKKCFIRKRKVKGQSPLQSNNEPQ</sequence>
<protein>
    <submittedName>
        <fullName evidence="1">8177_t:CDS:1</fullName>
    </submittedName>
</protein>
<accession>A0ACA9M039</accession>
<keyword evidence="2" id="KW-1185">Reference proteome</keyword>
<gene>
    <name evidence="1" type="ORF">SCALOS_LOCUS5541</name>
</gene>
<dbReference type="EMBL" id="CAJVPM010009212">
    <property type="protein sequence ID" value="CAG8562013.1"/>
    <property type="molecule type" value="Genomic_DNA"/>
</dbReference>